<reference evidence="1 2" key="2">
    <citation type="journal article" date="2022" name="Mol. Ecol. Resour.">
        <title>The genomes of chicory, endive, great burdock and yacon provide insights into Asteraceae paleo-polyploidization history and plant inulin production.</title>
        <authorList>
            <person name="Fan W."/>
            <person name="Wang S."/>
            <person name="Wang H."/>
            <person name="Wang A."/>
            <person name="Jiang F."/>
            <person name="Liu H."/>
            <person name="Zhao H."/>
            <person name="Xu D."/>
            <person name="Zhang Y."/>
        </authorList>
    </citation>
    <scope>NUCLEOTIDE SEQUENCE [LARGE SCALE GENOMIC DNA]</scope>
    <source>
        <strain evidence="2">cv. Yunnan</strain>
        <tissue evidence="1">Leaves</tissue>
    </source>
</reference>
<comment type="caution">
    <text evidence="1">The sequence shown here is derived from an EMBL/GenBank/DDBJ whole genome shotgun (WGS) entry which is preliminary data.</text>
</comment>
<name>A0ACB9D4K1_9ASTR</name>
<proteinExistence type="predicted"/>
<evidence type="ECO:0000313" key="2">
    <source>
        <dbReference type="Proteomes" id="UP001056120"/>
    </source>
</evidence>
<organism evidence="1 2">
    <name type="scientific">Smallanthus sonchifolius</name>
    <dbReference type="NCBI Taxonomy" id="185202"/>
    <lineage>
        <taxon>Eukaryota</taxon>
        <taxon>Viridiplantae</taxon>
        <taxon>Streptophyta</taxon>
        <taxon>Embryophyta</taxon>
        <taxon>Tracheophyta</taxon>
        <taxon>Spermatophyta</taxon>
        <taxon>Magnoliopsida</taxon>
        <taxon>eudicotyledons</taxon>
        <taxon>Gunneridae</taxon>
        <taxon>Pentapetalae</taxon>
        <taxon>asterids</taxon>
        <taxon>campanulids</taxon>
        <taxon>Asterales</taxon>
        <taxon>Asteraceae</taxon>
        <taxon>Asteroideae</taxon>
        <taxon>Heliantheae alliance</taxon>
        <taxon>Millerieae</taxon>
        <taxon>Smallanthus</taxon>
    </lineage>
</organism>
<keyword evidence="2" id="KW-1185">Reference proteome</keyword>
<dbReference type="Proteomes" id="UP001056120">
    <property type="component" value="Linkage Group LG20"/>
</dbReference>
<reference evidence="2" key="1">
    <citation type="journal article" date="2022" name="Mol. Ecol. Resour.">
        <title>The genomes of chicory, endive, great burdock and yacon provide insights into Asteraceae palaeo-polyploidization history and plant inulin production.</title>
        <authorList>
            <person name="Fan W."/>
            <person name="Wang S."/>
            <person name="Wang H."/>
            <person name="Wang A."/>
            <person name="Jiang F."/>
            <person name="Liu H."/>
            <person name="Zhao H."/>
            <person name="Xu D."/>
            <person name="Zhang Y."/>
        </authorList>
    </citation>
    <scope>NUCLEOTIDE SEQUENCE [LARGE SCALE GENOMIC DNA]</scope>
    <source>
        <strain evidence="2">cv. Yunnan</strain>
    </source>
</reference>
<evidence type="ECO:0000313" key="1">
    <source>
        <dbReference type="EMBL" id="KAI3741509.1"/>
    </source>
</evidence>
<accession>A0ACB9D4K1</accession>
<dbReference type="EMBL" id="CM042037">
    <property type="protein sequence ID" value="KAI3741509.1"/>
    <property type="molecule type" value="Genomic_DNA"/>
</dbReference>
<gene>
    <name evidence="1" type="ORF">L1987_59183</name>
</gene>
<protein>
    <submittedName>
        <fullName evidence="1">Uncharacterized protein</fullName>
    </submittedName>
</protein>
<sequence>MRSPSDRRSTTGKKKFSDRSLVSSFSDRKNSSSTKKLSITSEERRSSTTREKNVAAIGQNFDRIKQRRTVNRLVEKESMILETMKLQLCSILEGLKNWQKSCRRIPIREFMKTGGEDVGEHHGQYGRAT</sequence>